<proteinExistence type="predicted"/>
<dbReference type="Proteomes" id="UP001187192">
    <property type="component" value="Unassembled WGS sequence"/>
</dbReference>
<evidence type="ECO:0000313" key="3">
    <source>
        <dbReference type="Proteomes" id="UP001187192"/>
    </source>
</evidence>
<dbReference type="EMBL" id="BTGU01011869">
    <property type="protein sequence ID" value="GMN73192.1"/>
    <property type="molecule type" value="Genomic_DNA"/>
</dbReference>
<gene>
    <name evidence="2" type="ORF">TIFTF001_052983</name>
</gene>
<dbReference type="AlphaFoldDB" id="A0AA88JI98"/>
<evidence type="ECO:0000313" key="2">
    <source>
        <dbReference type="EMBL" id="GMN73192.1"/>
    </source>
</evidence>
<comment type="caution">
    <text evidence="2">The sequence shown here is derived from an EMBL/GenBank/DDBJ whole genome shotgun (WGS) entry which is preliminary data.</text>
</comment>
<sequence length="90" mass="9726">MGSRISWVARSGGDGRTLRGLNLIGQKNFGTPFGGEAGCVEPRRKFDPSLQTYGKVKGRIGCNGSQGGVRKKLESKLENQHPSSRGKPWP</sequence>
<reference evidence="2" key="1">
    <citation type="submission" date="2023-07" db="EMBL/GenBank/DDBJ databases">
        <title>draft genome sequence of fig (Ficus carica).</title>
        <authorList>
            <person name="Takahashi T."/>
            <person name="Nishimura K."/>
        </authorList>
    </citation>
    <scope>NUCLEOTIDE SEQUENCE</scope>
</reference>
<keyword evidence="3" id="KW-1185">Reference proteome</keyword>
<evidence type="ECO:0000256" key="1">
    <source>
        <dbReference type="SAM" id="MobiDB-lite"/>
    </source>
</evidence>
<accession>A0AA88JI98</accession>
<name>A0AA88JI98_FICCA</name>
<feature type="region of interest" description="Disordered" evidence="1">
    <location>
        <begin position="64"/>
        <end position="90"/>
    </location>
</feature>
<organism evidence="2 3">
    <name type="scientific">Ficus carica</name>
    <name type="common">Common fig</name>
    <dbReference type="NCBI Taxonomy" id="3494"/>
    <lineage>
        <taxon>Eukaryota</taxon>
        <taxon>Viridiplantae</taxon>
        <taxon>Streptophyta</taxon>
        <taxon>Embryophyta</taxon>
        <taxon>Tracheophyta</taxon>
        <taxon>Spermatophyta</taxon>
        <taxon>Magnoliopsida</taxon>
        <taxon>eudicotyledons</taxon>
        <taxon>Gunneridae</taxon>
        <taxon>Pentapetalae</taxon>
        <taxon>rosids</taxon>
        <taxon>fabids</taxon>
        <taxon>Rosales</taxon>
        <taxon>Moraceae</taxon>
        <taxon>Ficeae</taxon>
        <taxon>Ficus</taxon>
    </lineage>
</organism>
<protein>
    <submittedName>
        <fullName evidence="2">Uncharacterized protein</fullName>
    </submittedName>
</protein>